<proteinExistence type="predicted"/>
<name>A0A261W9H1_9PSED</name>
<evidence type="ECO:0000313" key="3">
    <source>
        <dbReference type="Proteomes" id="UP000217163"/>
    </source>
</evidence>
<evidence type="ECO:0000313" key="2">
    <source>
        <dbReference type="EMBL" id="OZI82874.1"/>
    </source>
</evidence>
<dbReference type="EMBL" id="NKQU01000663">
    <property type="protein sequence ID" value="OZI82874.1"/>
    <property type="molecule type" value="Genomic_DNA"/>
</dbReference>
<dbReference type="InterPro" id="IPR029471">
    <property type="entry name" value="HNH_5"/>
</dbReference>
<protein>
    <recommendedName>
        <fullName evidence="1">HNH endonuclease 5 domain-containing protein</fullName>
    </recommendedName>
</protein>
<dbReference type="Proteomes" id="UP000217163">
    <property type="component" value="Unassembled WGS sequence"/>
</dbReference>
<accession>A0A261W9H1</accession>
<sequence length="51" mass="5948">MDCYLCSEPLTFQNDSGEHIIPNSIGGKREVKRLHLRCMQWCRRGRTGIQI</sequence>
<dbReference type="AlphaFoldDB" id="A0A261W9H1"/>
<feature type="domain" description="HNH endonuclease 5" evidence="1">
    <location>
        <begin position="3"/>
        <end position="38"/>
    </location>
</feature>
<organism evidence="2 3">
    <name type="scientific">Pseudomonas avellanae</name>
    <dbReference type="NCBI Taxonomy" id="46257"/>
    <lineage>
        <taxon>Bacteria</taxon>
        <taxon>Pseudomonadati</taxon>
        <taxon>Pseudomonadota</taxon>
        <taxon>Gammaproteobacteria</taxon>
        <taxon>Pseudomonadales</taxon>
        <taxon>Pseudomonadaceae</taxon>
        <taxon>Pseudomonas</taxon>
    </lineage>
</organism>
<dbReference type="Pfam" id="PF14279">
    <property type="entry name" value="HNH_5"/>
    <property type="match status" value="1"/>
</dbReference>
<evidence type="ECO:0000259" key="1">
    <source>
        <dbReference type="Pfam" id="PF14279"/>
    </source>
</evidence>
<gene>
    <name evidence="2" type="ORF">CFN58_34915</name>
</gene>
<reference evidence="3" key="1">
    <citation type="journal article" date="2016" name="Sci. Rep.">
        <title>Genome analysis of the kiwifruit canker pathogen Pseudomonas syringae pv. actinidiae biovar 5.</title>
        <authorList>
            <person name="Fujikawa T."/>
            <person name="Sawada H."/>
        </authorList>
    </citation>
    <scope>NUCLEOTIDE SEQUENCE [LARGE SCALE GENOMIC DNA]</scope>
    <source>
        <strain evidence="3">MAFF 212061</strain>
    </source>
</reference>
<comment type="caution">
    <text evidence="2">The sequence shown here is derived from an EMBL/GenBank/DDBJ whole genome shotgun (WGS) entry which is preliminary data.</text>
</comment>